<comment type="caution">
    <text evidence="2">The sequence shown here is derived from an EMBL/GenBank/DDBJ whole genome shotgun (WGS) entry which is preliminary data.</text>
</comment>
<sequence>MADKQTPSKTLKETEQQAKPKRTRRPPTEEQLSNPFHGVKLKQVLERLVAHYGWAYLGERTNLRCFIYNPTMKSSLGFLRRTTWAREHVEDLYLDMLDETKEEKEEAK</sequence>
<evidence type="ECO:0000313" key="3">
    <source>
        <dbReference type="Proteomes" id="UP001589590"/>
    </source>
</evidence>
<evidence type="ECO:0000313" key="2">
    <source>
        <dbReference type="EMBL" id="MFB9105254.1"/>
    </source>
</evidence>
<dbReference type="Gene3D" id="1.10.720.30">
    <property type="entry name" value="SAP domain"/>
    <property type="match status" value="1"/>
</dbReference>
<dbReference type="RefSeq" id="WP_336622110.1">
    <property type="nucleotide sequence ID" value="NZ_JAUFQP010000016.1"/>
</dbReference>
<dbReference type="InterPro" id="IPR018668">
    <property type="entry name" value="DNA-binding_VF530-like"/>
</dbReference>
<organism evidence="2 3">
    <name type="scientific">Algibacter miyuki</name>
    <dbReference type="NCBI Taxonomy" id="1306933"/>
    <lineage>
        <taxon>Bacteria</taxon>
        <taxon>Pseudomonadati</taxon>
        <taxon>Bacteroidota</taxon>
        <taxon>Flavobacteriia</taxon>
        <taxon>Flavobacteriales</taxon>
        <taxon>Flavobacteriaceae</taxon>
        <taxon>Algibacter</taxon>
    </lineage>
</organism>
<dbReference type="EMBL" id="JBHMFA010000006">
    <property type="protein sequence ID" value="MFB9105254.1"/>
    <property type="molecule type" value="Genomic_DNA"/>
</dbReference>
<feature type="region of interest" description="Disordered" evidence="1">
    <location>
        <begin position="1"/>
        <end position="35"/>
    </location>
</feature>
<evidence type="ECO:0000256" key="1">
    <source>
        <dbReference type="SAM" id="MobiDB-lite"/>
    </source>
</evidence>
<dbReference type="Pfam" id="PF09905">
    <property type="entry name" value="VF530"/>
    <property type="match status" value="1"/>
</dbReference>
<dbReference type="InterPro" id="IPR036361">
    <property type="entry name" value="SAP_dom_sf"/>
</dbReference>
<gene>
    <name evidence="2" type="ORF">ACFFU1_10100</name>
</gene>
<keyword evidence="3" id="KW-1185">Reference proteome</keyword>
<reference evidence="2 3" key="1">
    <citation type="submission" date="2024-09" db="EMBL/GenBank/DDBJ databases">
        <authorList>
            <person name="Sun Q."/>
            <person name="Mori K."/>
        </authorList>
    </citation>
    <scope>NUCLEOTIDE SEQUENCE [LARGE SCALE GENOMIC DNA]</scope>
    <source>
        <strain evidence="2 3">CECT 8300</strain>
    </source>
</reference>
<accession>A0ABV5H036</accession>
<name>A0ABV5H036_9FLAO</name>
<proteinExistence type="predicted"/>
<protein>
    <submittedName>
        <fullName evidence="2">VF530 family protein</fullName>
    </submittedName>
</protein>
<dbReference type="Proteomes" id="UP001589590">
    <property type="component" value="Unassembled WGS sequence"/>
</dbReference>